<dbReference type="Pfam" id="PF03717">
    <property type="entry name" value="PBP_dimer"/>
    <property type="match status" value="1"/>
</dbReference>
<comment type="caution">
    <text evidence="8">The sequence shown here is derived from an EMBL/GenBank/DDBJ whole genome shotgun (WGS) entry which is preliminary data.</text>
</comment>
<evidence type="ECO:0000256" key="2">
    <source>
        <dbReference type="ARBA" id="ARBA00007898"/>
    </source>
</evidence>
<dbReference type="EC" id="3.5.2.6" evidence="3"/>
<organism evidence="8 9">
    <name type="scientific">Candidatus Roizmanbacteria bacterium CG10_big_fil_rev_8_21_14_0_10_39_6</name>
    <dbReference type="NCBI Taxonomy" id="1974853"/>
    <lineage>
        <taxon>Bacteria</taxon>
        <taxon>Candidatus Roizmaniibacteriota</taxon>
    </lineage>
</organism>
<proteinExistence type="inferred from homology"/>
<evidence type="ECO:0000256" key="4">
    <source>
        <dbReference type="ARBA" id="ARBA00022729"/>
    </source>
</evidence>
<reference evidence="9" key="1">
    <citation type="submission" date="2017-09" db="EMBL/GenBank/DDBJ databases">
        <title>Depth-based differentiation of microbial function through sediment-hosted aquifers and enrichment of novel symbionts in the deep terrestrial subsurface.</title>
        <authorList>
            <person name="Probst A.J."/>
            <person name="Ladd B."/>
            <person name="Jarett J.K."/>
            <person name="Geller-Mcgrath D.E."/>
            <person name="Sieber C.M.K."/>
            <person name="Emerson J.B."/>
            <person name="Anantharaman K."/>
            <person name="Thomas B.C."/>
            <person name="Malmstrom R."/>
            <person name="Stieglmeier M."/>
            <person name="Klingl A."/>
            <person name="Woyke T."/>
            <person name="Ryan C.M."/>
            <person name="Banfield J.F."/>
        </authorList>
    </citation>
    <scope>NUCLEOTIDE SEQUENCE [LARGE SCALE GENOMIC DNA]</scope>
</reference>
<dbReference type="Gene3D" id="3.90.1310.10">
    <property type="entry name" value="Penicillin-binding protein 2a (Domain 2)"/>
    <property type="match status" value="1"/>
</dbReference>
<keyword evidence="4" id="KW-0732">Signal</keyword>
<evidence type="ECO:0000256" key="5">
    <source>
        <dbReference type="ARBA" id="ARBA00022801"/>
    </source>
</evidence>
<comment type="catalytic activity">
    <reaction evidence="1">
        <text>a beta-lactam + H2O = a substituted beta-amino acid</text>
        <dbReference type="Rhea" id="RHEA:20401"/>
        <dbReference type="ChEBI" id="CHEBI:15377"/>
        <dbReference type="ChEBI" id="CHEBI:35627"/>
        <dbReference type="ChEBI" id="CHEBI:140347"/>
        <dbReference type="EC" id="3.5.2.6"/>
    </reaction>
</comment>
<dbReference type="EMBL" id="PFED01000210">
    <property type="protein sequence ID" value="PJE62414.1"/>
    <property type="molecule type" value="Genomic_DNA"/>
</dbReference>
<evidence type="ECO:0000256" key="6">
    <source>
        <dbReference type="ARBA" id="ARBA00023251"/>
    </source>
</evidence>
<evidence type="ECO:0000256" key="3">
    <source>
        <dbReference type="ARBA" id="ARBA00012865"/>
    </source>
</evidence>
<dbReference type="PANTHER" id="PTHR30627:SF6">
    <property type="entry name" value="BETA-LACTAMASE YBXI-RELATED"/>
    <property type="match status" value="1"/>
</dbReference>
<dbReference type="GO" id="GO:0008800">
    <property type="term" value="F:beta-lactamase activity"/>
    <property type="evidence" value="ECO:0007669"/>
    <property type="project" value="UniProtKB-EC"/>
</dbReference>
<dbReference type="Proteomes" id="UP000229554">
    <property type="component" value="Unassembled WGS sequence"/>
</dbReference>
<sequence>MTIVKLVFLLFIIAFGFIMHRLFVIQVLSSDNYIPIQKFVTVTKDLSLRGEIFDRNNTPLAVNTQEYTVYGNTDKLRKEYNIRRQLQSLLKIKDSTMSAILDKKQWQKIKSGISSDTKDTIKRYFPTYINIEDEWVRAYPEGSMSAQVLGFVGRDDIGNPRGYVGVEGYFEQELRGLPSVSERESDLRGVSFIGGASDGSSGRAGMSLKLTIDRNLQKIVEDRLYKGVEQFDAKQGCAIIMEPYTGKIRAIGCVPSFSPEKYYEYKDADFTNGLIS</sequence>
<feature type="domain" description="Penicillin-binding protein dimerisation" evidence="7">
    <location>
        <begin position="48"/>
        <end position="189"/>
    </location>
</feature>
<evidence type="ECO:0000313" key="8">
    <source>
        <dbReference type="EMBL" id="PJE62414.1"/>
    </source>
</evidence>
<dbReference type="InterPro" id="IPR012338">
    <property type="entry name" value="Beta-lactam/transpept-like"/>
</dbReference>
<comment type="similarity">
    <text evidence="2">Belongs to the class-D beta-lactamase family.</text>
</comment>
<keyword evidence="6" id="KW-0046">Antibiotic resistance</keyword>
<dbReference type="GO" id="GO:0046677">
    <property type="term" value="P:response to antibiotic"/>
    <property type="evidence" value="ECO:0007669"/>
    <property type="project" value="UniProtKB-KW"/>
</dbReference>
<dbReference type="Gene3D" id="3.40.710.10">
    <property type="entry name" value="DD-peptidase/beta-lactamase superfamily"/>
    <property type="match status" value="1"/>
</dbReference>
<dbReference type="GO" id="GO:0005886">
    <property type="term" value="C:plasma membrane"/>
    <property type="evidence" value="ECO:0007669"/>
    <property type="project" value="TreeGrafter"/>
</dbReference>
<gene>
    <name evidence="8" type="ORF">COU88_05190</name>
</gene>
<dbReference type="GO" id="GO:0008658">
    <property type="term" value="F:penicillin binding"/>
    <property type="evidence" value="ECO:0007669"/>
    <property type="project" value="InterPro"/>
</dbReference>
<name>A0A2M8KR63_9BACT</name>
<evidence type="ECO:0000313" key="9">
    <source>
        <dbReference type="Proteomes" id="UP000229554"/>
    </source>
</evidence>
<dbReference type="GO" id="GO:0071555">
    <property type="term" value="P:cell wall organization"/>
    <property type="evidence" value="ECO:0007669"/>
    <property type="project" value="TreeGrafter"/>
</dbReference>
<protein>
    <recommendedName>
        <fullName evidence="3">beta-lactamase</fullName>
        <ecNumber evidence="3">3.5.2.6</ecNumber>
    </recommendedName>
</protein>
<feature type="non-terminal residue" evidence="8">
    <location>
        <position position="276"/>
    </location>
</feature>
<accession>A0A2M8KR63</accession>
<evidence type="ECO:0000259" key="7">
    <source>
        <dbReference type="Pfam" id="PF03717"/>
    </source>
</evidence>
<dbReference type="PANTHER" id="PTHR30627">
    <property type="entry name" value="PEPTIDOGLYCAN D,D-TRANSPEPTIDASE"/>
    <property type="match status" value="1"/>
</dbReference>
<dbReference type="InterPro" id="IPR005311">
    <property type="entry name" value="PBP_dimer"/>
</dbReference>
<evidence type="ECO:0000256" key="1">
    <source>
        <dbReference type="ARBA" id="ARBA00001526"/>
    </source>
</evidence>
<keyword evidence="5" id="KW-0378">Hydrolase</keyword>
<dbReference type="InterPro" id="IPR036138">
    <property type="entry name" value="PBP_dimer_sf"/>
</dbReference>
<dbReference type="SUPFAM" id="SSF56601">
    <property type="entry name" value="beta-lactamase/transpeptidase-like"/>
    <property type="match status" value="1"/>
</dbReference>
<dbReference type="SUPFAM" id="SSF56519">
    <property type="entry name" value="Penicillin binding protein dimerisation domain"/>
    <property type="match status" value="1"/>
</dbReference>
<dbReference type="AlphaFoldDB" id="A0A2M8KR63"/>
<dbReference type="InterPro" id="IPR050515">
    <property type="entry name" value="Beta-lactam/transpept"/>
</dbReference>